<dbReference type="Gene3D" id="3.10.180.10">
    <property type="entry name" value="2,3-Dihydroxybiphenyl 1,2-Dioxygenase, domain 1"/>
    <property type="match status" value="1"/>
</dbReference>
<dbReference type="InterPro" id="IPR004360">
    <property type="entry name" value="Glyas_Fos-R_dOase_dom"/>
</dbReference>
<dbReference type="Pfam" id="PF00903">
    <property type="entry name" value="Glyoxalase"/>
    <property type="match status" value="1"/>
</dbReference>
<name>A0ABW8J2S6_9GAMM</name>
<dbReference type="EMBL" id="JADIKK010000008">
    <property type="protein sequence ID" value="MFK2876595.1"/>
    <property type="molecule type" value="Genomic_DNA"/>
</dbReference>
<dbReference type="PROSITE" id="PS51819">
    <property type="entry name" value="VOC"/>
    <property type="match status" value="1"/>
</dbReference>
<keyword evidence="3" id="KW-1185">Reference proteome</keyword>
<gene>
    <name evidence="2" type="ORF">ISP25_05895</name>
</gene>
<organism evidence="2 3">
    <name type="scientific">Rhodanobacter hydrolyticus</name>
    <dbReference type="NCBI Taxonomy" id="2250595"/>
    <lineage>
        <taxon>Bacteria</taxon>
        <taxon>Pseudomonadati</taxon>
        <taxon>Pseudomonadota</taxon>
        <taxon>Gammaproteobacteria</taxon>
        <taxon>Lysobacterales</taxon>
        <taxon>Rhodanobacteraceae</taxon>
        <taxon>Rhodanobacter</taxon>
    </lineage>
</organism>
<evidence type="ECO:0000313" key="3">
    <source>
        <dbReference type="Proteomes" id="UP001620339"/>
    </source>
</evidence>
<dbReference type="Proteomes" id="UP001620339">
    <property type="component" value="Unassembled WGS sequence"/>
</dbReference>
<sequence length="125" mass="14433">MTGLGAIEIKTFVPARDYELSRRFYADLGFTEKSEFEGVAYFALGGCSFLLQHFYQQMHADNFMMHLLVDDADAWHQRLTEQDIVGRYATHGVRMNAPGDRPWGMRDFHLIDPTGVLWHIGHNTR</sequence>
<dbReference type="SUPFAM" id="SSF54593">
    <property type="entry name" value="Glyoxalase/Bleomycin resistance protein/Dihydroxybiphenyl dioxygenase"/>
    <property type="match status" value="1"/>
</dbReference>
<dbReference type="InterPro" id="IPR029068">
    <property type="entry name" value="Glyas_Bleomycin-R_OHBP_Dase"/>
</dbReference>
<dbReference type="CDD" id="cd08356">
    <property type="entry name" value="VOC_CChe_VCA0619_like"/>
    <property type="match status" value="1"/>
</dbReference>
<dbReference type="InterPro" id="IPR037523">
    <property type="entry name" value="VOC_core"/>
</dbReference>
<accession>A0ABW8J2S6</accession>
<feature type="domain" description="VOC" evidence="1">
    <location>
        <begin position="3"/>
        <end position="123"/>
    </location>
</feature>
<evidence type="ECO:0000259" key="1">
    <source>
        <dbReference type="PROSITE" id="PS51819"/>
    </source>
</evidence>
<reference evidence="2 3" key="1">
    <citation type="submission" date="2020-10" db="EMBL/GenBank/DDBJ databases">
        <title>Phylogeny of dyella-like bacteria.</title>
        <authorList>
            <person name="Fu J."/>
        </authorList>
    </citation>
    <scope>NUCLEOTIDE SEQUENCE [LARGE SCALE GENOMIC DNA]</scope>
    <source>
        <strain evidence="2 3">KACC 19113</strain>
    </source>
</reference>
<proteinExistence type="predicted"/>
<protein>
    <submittedName>
        <fullName evidence="2">VOC family protein</fullName>
    </submittedName>
</protein>
<comment type="caution">
    <text evidence="2">The sequence shown here is derived from an EMBL/GenBank/DDBJ whole genome shotgun (WGS) entry which is preliminary data.</text>
</comment>
<dbReference type="RefSeq" id="WP_404612408.1">
    <property type="nucleotide sequence ID" value="NZ_JADIKK010000008.1"/>
</dbReference>
<evidence type="ECO:0000313" key="2">
    <source>
        <dbReference type="EMBL" id="MFK2876595.1"/>
    </source>
</evidence>